<feature type="compositionally biased region" description="Basic and acidic residues" evidence="5">
    <location>
        <begin position="78"/>
        <end position="88"/>
    </location>
</feature>
<feature type="domain" description="GATA-type" evidence="6">
    <location>
        <begin position="442"/>
        <end position="472"/>
    </location>
</feature>
<accession>A0A420I0Y5</accession>
<dbReference type="GO" id="GO:0008270">
    <property type="term" value="F:zinc ion binding"/>
    <property type="evidence" value="ECO:0007669"/>
    <property type="project" value="UniProtKB-KW"/>
</dbReference>
<dbReference type="CDD" id="cd00202">
    <property type="entry name" value="ZnF_GATA"/>
    <property type="match status" value="1"/>
</dbReference>
<proteinExistence type="predicted"/>
<feature type="compositionally biased region" description="Polar residues" evidence="5">
    <location>
        <begin position="144"/>
        <end position="155"/>
    </location>
</feature>
<feature type="region of interest" description="Disordered" evidence="5">
    <location>
        <begin position="144"/>
        <end position="175"/>
    </location>
</feature>
<reference evidence="7 8" key="1">
    <citation type="journal article" date="2018" name="BMC Genomics">
        <title>Comparative genome analyses reveal sequence features reflecting distinct modes of host-adaptation between dicot and monocot powdery mildew.</title>
        <authorList>
            <person name="Wu Y."/>
            <person name="Ma X."/>
            <person name="Pan Z."/>
            <person name="Kale S.D."/>
            <person name="Song Y."/>
            <person name="King H."/>
            <person name="Zhang Q."/>
            <person name="Presley C."/>
            <person name="Deng X."/>
            <person name="Wei C.I."/>
            <person name="Xiao S."/>
        </authorList>
    </citation>
    <scope>NUCLEOTIDE SEQUENCE [LARGE SCALE GENOMIC DNA]</scope>
    <source>
        <strain evidence="7">UMSG2</strain>
    </source>
</reference>
<dbReference type="PROSITE" id="PS50114">
    <property type="entry name" value="GATA_ZN_FINGER_2"/>
    <property type="match status" value="1"/>
</dbReference>
<dbReference type="PANTHER" id="PTHR47255">
    <property type="entry name" value="GATA TRANSCRIPTION FACTOR 22-RELATED"/>
    <property type="match status" value="1"/>
</dbReference>
<comment type="caution">
    <text evidence="7">The sequence shown here is derived from an EMBL/GenBank/DDBJ whole genome shotgun (WGS) entry which is preliminary data.</text>
</comment>
<dbReference type="Proteomes" id="UP000286134">
    <property type="component" value="Unassembled WGS sequence"/>
</dbReference>
<feature type="compositionally biased region" description="Basic and acidic residues" evidence="5">
    <location>
        <begin position="396"/>
        <end position="413"/>
    </location>
</feature>
<feature type="region of interest" description="Disordered" evidence="5">
    <location>
        <begin position="75"/>
        <end position="99"/>
    </location>
</feature>
<organism evidence="7 8">
    <name type="scientific">Erysiphe neolycopersici</name>
    <dbReference type="NCBI Taxonomy" id="212602"/>
    <lineage>
        <taxon>Eukaryota</taxon>
        <taxon>Fungi</taxon>
        <taxon>Dikarya</taxon>
        <taxon>Ascomycota</taxon>
        <taxon>Pezizomycotina</taxon>
        <taxon>Leotiomycetes</taxon>
        <taxon>Erysiphales</taxon>
        <taxon>Erysiphaceae</taxon>
        <taxon>Erysiphe</taxon>
    </lineage>
</organism>
<dbReference type="PROSITE" id="PS00344">
    <property type="entry name" value="GATA_ZN_FINGER_1"/>
    <property type="match status" value="1"/>
</dbReference>
<dbReference type="SUPFAM" id="SSF57716">
    <property type="entry name" value="Glucocorticoid receptor-like (DNA-binding domain)"/>
    <property type="match status" value="1"/>
</dbReference>
<dbReference type="InterPro" id="IPR052138">
    <property type="entry name" value="GATA_ZnFinger_Domain"/>
</dbReference>
<evidence type="ECO:0000256" key="1">
    <source>
        <dbReference type="ARBA" id="ARBA00022723"/>
    </source>
</evidence>
<feature type="region of interest" description="Disordered" evidence="5">
    <location>
        <begin position="189"/>
        <end position="271"/>
    </location>
</feature>
<sequence length="505" mass="56894">METLNGTQRQSGGIHSIVNWDLYKDSCDFSYHPNKMAAAAVAVNSSYSYPIDVPSRYEVASSAFAGRSPSLHNLITHTDSRWPPKTHNDSTNSQASLTRLSLPSIHEALRSKYEYDEAVASSLPPSQDRQFAPSQTTTIPRTYPLSEQSKFPSNGQQPPPQHPPAAAPHSHRHSFSRSLELINTSFPEAVQQQQQQHHHHPSVPAPTTHNSYNARNDGNRFDRDLQVSERPLSGHSHHSISTHNYDSSRTSSMPPSNQGTSFTQSDLPSREYQDTFEMWRKPRDRDKPDTACKIRGGIKRNLDVWDFENNLAEINMASSALKEWSAHYNAIAQDRQLSSSALTERMPSIDSLKEIRQHQRKIYVCLEQLTRIITEADQQKGRSTVDQRSQEVNGQPRDHDEDTTIINHVEEPKSNNNNNNNNNGGFTSEAKKRRGRAAPPGRCHSCNRAETPEWRRGPDGARTLCNACGLHYAKLTRRNITNKSTQSFSNPISRPKSLEVSPRTL</sequence>
<dbReference type="Pfam" id="PF00320">
    <property type="entry name" value="GATA"/>
    <property type="match status" value="1"/>
</dbReference>
<keyword evidence="8" id="KW-1185">Reference proteome</keyword>
<evidence type="ECO:0000313" key="8">
    <source>
        <dbReference type="Proteomes" id="UP000286134"/>
    </source>
</evidence>
<dbReference type="GO" id="GO:0043565">
    <property type="term" value="F:sequence-specific DNA binding"/>
    <property type="evidence" value="ECO:0007669"/>
    <property type="project" value="InterPro"/>
</dbReference>
<evidence type="ECO:0000259" key="6">
    <source>
        <dbReference type="PROSITE" id="PS50114"/>
    </source>
</evidence>
<dbReference type="STRING" id="212602.A0A420I0Y5"/>
<keyword evidence="3" id="KW-0862">Zinc</keyword>
<evidence type="ECO:0000313" key="7">
    <source>
        <dbReference type="EMBL" id="RKF63333.1"/>
    </source>
</evidence>
<protein>
    <submittedName>
        <fullName evidence="7">Putative gata-type sexual development transcription factor</fullName>
    </submittedName>
</protein>
<evidence type="ECO:0000256" key="2">
    <source>
        <dbReference type="ARBA" id="ARBA00022771"/>
    </source>
</evidence>
<gene>
    <name evidence="7" type="ORF">OnM2_026060</name>
</gene>
<dbReference type="InterPro" id="IPR000679">
    <property type="entry name" value="Znf_GATA"/>
</dbReference>
<keyword evidence="1" id="KW-0479">Metal-binding</keyword>
<dbReference type="OrthoDB" id="2162994at2759"/>
<feature type="compositionally biased region" description="Basic and acidic residues" evidence="5">
    <location>
        <begin position="377"/>
        <end position="389"/>
    </location>
</feature>
<dbReference type="SMART" id="SM00401">
    <property type="entry name" value="ZnF_GATA"/>
    <property type="match status" value="1"/>
</dbReference>
<dbReference type="PANTHER" id="PTHR47255:SF4">
    <property type="entry name" value="GATA ZINC FINGER DOMAIN-CONTAINING PROTEIN 12"/>
    <property type="match status" value="1"/>
</dbReference>
<dbReference type="InterPro" id="IPR013088">
    <property type="entry name" value="Znf_NHR/GATA"/>
</dbReference>
<feature type="region of interest" description="Disordered" evidence="5">
    <location>
        <begin position="482"/>
        <end position="505"/>
    </location>
</feature>
<feature type="compositionally biased region" description="Polar residues" evidence="5">
    <location>
        <begin position="89"/>
        <end position="99"/>
    </location>
</feature>
<feature type="compositionally biased region" description="Basic and acidic residues" evidence="5">
    <location>
        <begin position="217"/>
        <end position="227"/>
    </location>
</feature>
<evidence type="ECO:0000256" key="4">
    <source>
        <dbReference type="PROSITE-ProRule" id="PRU00094"/>
    </source>
</evidence>
<evidence type="ECO:0000256" key="3">
    <source>
        <dbReference type="ARBA" id="ARBA00022833"/>
    </source>
</evidence>
<dbReference type="GO" id="GO:0006355">
    <property type="term" value="P:regulation of DNA-templated transcription"/>
    <property type="evidence" value="ECO:0007669"/>
    <property type="project" value="InterPro"/>
</dbReference>
<dbReference type="AlphaFoldDB" id="A0A420I0Y5"/>
<feature type="compositionally biased region" description="Polar residues" evidence="5">
    <location>
        <begin position="482"/>
        <end position="492"/>
    </location>
</feature>
<name>A0A420I0Y5_9PEZI</name>
<evidence type="ECO:0000256" key="5">
    <source>
        <dbReference type="SAM" id="MobiDB-lite"/>
    </source>
</evidence>
<keyword evidence="2 4" id="KW-0863">Zinc-finger</keyword>
<feature type="compositionally biased region" description="Pro residues" evidence="5">
    <location>
        <begin position="157"/>
        <end position="166"/>
    </location>
</feature>
<dbReference type="EMBL" id="MCFK01002628">
    <property type="protein sequence ID" value="RKF63333.1"/>
    <property type="molecule type" value="Genomic_DNA"/>
</dbReference>
<feature type="compositionally biased region" description="Polar residues" evidence="5">
    <location>
        <begin position="241"/>
        <end position="267"/>
    </location>
</feature>
<feature type="compositionally biased region" description="Polar residues" evidence="5">
    <location>
        <begin position="205"/>
        <end position="216"/>
    </location>
</feature>
<feature type="region of interest" description="Disordered" evidence="5">
    <location>
        <begin position="377"/>
        <end position="455"/>
    </location>
</feature>
<dbReference type="Gene3D" id="3.30.50.10">
    <property type="entry name" value="Erythroid Transcription Factor GATA-1, subunit A"/>
    <property type="match status" value="1"/>
</dbReference>